<evidence type="ECO:0000256" key="6">
    <source>
        <dbReference type="SAM" id="MobiDB-lite"/>
    </source>
</evidence>
<gene>
    <name evidence="7" type="ORF">RRG08_041232</name>
</gene>
<keyword evidence="4" id="KW-0966">Cell projection</keyword>
<dbReference type="AlphaFoldDB" id="A0AAE1D5Y9"/>
<evidence type="ECO:0000256" key="5">
    <source>
        <dbReference type="SAM" id="Coils"/>
    </source>
</evidence>
<organism evidence="7 8">
    <name type="scientific">Elysia crispata</name>
    <name type="common">lettuce slug</name>
    <dbReference type="NCBI Taxonomy" id="231223"/>
    <lineage>
        <taxon>Eukaryota</taxon>
        <taxon>Metazoa</taxon>
        <taxon>Spiralia</taxon>
        <taxon>Lophotrochozoa</taxon>
        <taxon>Mollusca</taxon>
        <taxon>Gastropoda</taxon>
        <taxon>Heterobranchia</taxon>
        <taxon>Euthyneura</taxon>
        <taxon>Panpulmonata</taxon>
        <taxon>Sacoglossa</taxon>
        <taxon>Placobranchoidea</taxon>
        <taxon>Plakobranchidae</taxon>
        <taxon>Elysia</taxon>
    </lineage>
</organism>
<evidence type="ECO:0000256" key="3">
    <source>
        <dbReference type="ARBA" id="ARBA00023069"/>
    </source>
</evidence>
<sequence>MSEERRRGAGGEDEDGEGGGPGLVYMPFVLMEELLDKLRLLGYDKEFARKMNLKPISRHYFALQTNPGEQFYMFTSLAAWLLRKAGRHFEQPQEYDDPNATISSILDEVRKYGHPIDFPPSKLKQGWGEHAIYVLDRLSDEALRSINFSWMRPQYPEEEMDEEHVVEDDSELTLNEIEKSMAIGSSDVEDADDDEPMLDLEGMKRLNQGKTFESSKPEEILESTTDAADWRLEVERVMPQLKVTIRTDNKDWRVHLEQMHQHHTGIESSLTESRVHLDKLQNEVSRTLEKIASREKYINSQLEGLLGAFRQAQDALAETKEKYRQASGGVTQRSRMLAEITEELEKVKQEMDERGSSMTDGAPLVRIKQAIQQLKKESTQMDVRSGVVEHILLQAKLKDKTLQNKQVHSGGGGPDGFII</sequence>
<evidence type="ECO:0000313" key="8">
    <source>
        <dbReference type="Proteomes" id="UP001283361"/>
    </source>
</evidence>
<dbReference type="GO" id="GO:0042073">
    <property type="term" value="P:intraciliary transport"/>
    <property type="evidence" value="ECO:0007669"/>
    <property type="project" value="TreeGrafter"/>
</dbReference>
<feature type="coiled-coil region" evidence="5">
    <location>
        <begin position="302"/>
        <end position="357"/>
    </location>
</feature>
<keyword evidence="8" id="KW-1185">Reference proteome</keyword>
<dbReference type="Pfam" id="PF10498">
    <property type="entry name" value="IFT57"/>
    <property type="match status" value="1"/>
</dbReference>
<comment type="similarity">
    <text evidence="2">Belongs to the IFT57 family.</text>
</comment>
<comment type="caution">
    <text evidence="7">The sequence shown here is derived from an EMBL/GenBank/DDBJ whole genome shotgun (WGS) entry which is preliminary data.</text>
</comment>
<dbReference type="GO" id="GO:0005794">
    <property type="term" value="C:Golgi apparatus"/>
    <property type="evidence" value="ECO:0007669"/>
    <property type="project" value="TreeGrafter"/>
</dbReference>
<dbReference type="GO" id="GO:1905515">
    <property type="term" value="P:non-motile cilium assembly"/>
    <property type="evidence" value="ECO:0007669"/>
    <property type="project" value="TreeGrafter"/>
</dbReference>
<evidence type="ECO:0000256" key="1">
    <source>
        <dbReference type="ARBA" id="ARBA00004138"/>
    </source>
</evidence>
<dbReference type="EMBL" id="JAWDGP010005262">
    <property type="protein sequence ID" value="KAK3758581.1"/>
    <property type="molecule type" value="Genomic_DNA"/>
</dbReference>
<comment type="subcellular location">
    <subcellularLocation>
        <location evidence="1">Cell projection</location>
        <location evidence="1">Cilium</location>
    </subcellularLocation>
</comment>
<reference evidence="7" key="1">
    <citation type="journal article" date="2023" name="G3 (Bethesda)">
        <title>A reference genome for the long-term kleptoplast-retaining sea slug Elysia crispata morphotype clarki.</title>
        <authorList>
            <person name="Eastman K.E."/>
            <person name="Pendleton A.L."/>
            <person name="Shaikh M.A."/>
            <person name="Suttiyut T."/>
            <person name="Ogas R."/>
            <person name="Tomko P."/>
            <person name="Gavelis G."/>
            <person name="Widhalm J.R."/>
            <person name="Wisecaver J.H."/>
        </authorList>
    </citation>
    <scope>NUCLEOTIDE SEQUENCE</scope>
    <source>
        <strain evidence="7">ECLA1</strain>
    </source>
</reference>
<protein>
    <recommendedName>
        <fullName evidence="9">Intraflagellar transport protein 57 homolog</fullName>
    </recommendedName>
</protein>
<feature type="compositionally biased region" description="Basic and acidic residues" evidence="6">
    <location>
        <begin position="1"/>
        <end position="10"/>
    </location>
</feature>
<dbReference type="Gene3D" id="1.10.287.950">
    <property type="entry name" value="Methyl-accepting chemotaxis protein"/>
    <property type="match status" value="1"/>
</dbReference>
<keyword evidence="5" id="KW-0175">Coiled coil</keyword>
<dbReference type="Proteomes" id="UP001283361">
    <property type="component" value="Unassembled WGS sequence"/>
</dbReference>
<evidence type="ECO:0000256" key="4">
    <source>
        <dbReference type="ARBA" id="ARBA00023273"/>
    </source>
</evidence>
<dbReference type="PANTHER" id="PTHR16011">
    <property type="entry name" value="IFT57/HIPPI"/>
    <property type="match status" value="1"/>
</dbReference>
<evidence type="ECO:0000313" key="7">
    <source>
        <dbReference type="EMBL" id="KAK3758581.1"/>
    </source>
</evidence>
<feature type="region of interest" description="Disordered" evidence="6">
    <location>
        <begin position="1"/>
        <end position="20"/>
    </location>
</feature>
<dbReference type="GO" id="GO:0005815">
    <property type="term" value="C:microtubule organizing center"/>
    <property type="evidence" value="ECO:0007669"/>
    <property type="project" value="TreeGrafter"/>
</dbReference>
<name>A0AAE1D5Y9_9GAST</name>
<proteinExistence type="inferred from homology"/>
<keyword evidence="3" id="KW-0969">Cilium</keyword>
<accession>A0AAE1D5Y9</accession>
<dbReference type="PANTHER" id="PTHR16011:SF0">
    <property type="entry name" value="INTRAFLAGELLAR TRANSPORT PROTEIN 57 HOMOLOG"/>
    <property type="match status" value="1"/>
</dbReference>
<evidence type="ECO:0008006" key="9">
    <source>
        <dbReference type="Google" id="ProtNLM"/>
    </source>
</evidence>
<dbReference type="GO" id="GO:0030992">
    <property type="term" value="C:intraciliary transport particle B"/>
    <property type="evidence" value="ECO:0007669"/>
    <property type="project" value="TreeGrafter"/>
</dbReference>
<dbReference type="InterPro" id="IPR019530">
    <property type="entry name" value="Intra-flagellar_transport_57"/>
</dbReference>
<evidence type="ECO:0000256" key="2">
    <source>
        <dbReference type="ARBA" id="ARBA00009415"/>
    </source>
</evidence>
<dbReference type="GO" id="GO:0005929">
    <property type="term" value="C:cilium"/>
    <property type="evidence" value="ECO:0007669"/>
    <property type="project" value="UniProtKB-SubCell"/>
</dbReference>